<organism evidence="8 9">
    <name type="scientific">Folsomia candida</name>
    <name type="common">Springtail</name>
    <dbReference type="NCBI Taxonomy" id="158441"/>
    <lineage>
        <taxon>Eukaryota</taxon>
        <taxon>Metazoa</taxon>
        <taxon>Ecdysozoa</taxon>
        <taxon>Arthropoda</taxon>
        <taxon>Hexapoda</taxon>
        <taxon>Collembola</taxon>
        <taxon>Entomobryomorpha</taxon>
        <taxon>Isotomoidea</taxon>
        <taxon>Isotomidae</taxon>
        <taxon>Proisotominae</taxon>
        <taxon>Folsomia</taxon>
    </lineage>
</organism>
<evidence type="ECO:0000256" key="1">
    <source>
        <dbReference type="ARBA" id="ARBA00004138"/>
    </source>
</evidence>
<evidence type="ECO:0000259" key="7">
    <source>
        <dbReference type="PROSITE" id="PS51665"/>
    </source>
</evidence>
<dbReference type="OrthoDB" id="10264920at2759"/>
<keyword evidence="4" id="KW-0206">Cytoskeleton</keyword>
<feature type="region of interest" description="Disordered" evidence="6">
    <location>
        <begin position="1"/>
        <end position="29"/>
    </location>
</feature>
<evidence type="ECO:0000256" key="4">
    <source>
        <dbReference type="ARBA" id="ARBA00023212"/>
    </source>
</evidence>
<proteinExistence type="predicted"/>
<comment type="caution">
    <text evidence="8">The sequence shown here is derived from an EMBL/GenBank/DDBJ whole genome shotgun (WGS) entry which is preliminary data.</text>
</comment>
<feature type="region of interest" description="Disordered" evidence="6">
    <location>
        <begin position="398"/>
        <end position="417"/>
    </location>
</feature>
<evidence type="ECO:0000313" key="9">
    <source>
        <dbReference type="Proteomes" id="UP000198287"/>
    </source>
</evidence>
<dbReference type="Proteomes" id="UP000198287">
    <property type="component" value="Unassembled WGS sequence"/>
</dbReference>
<keyword evidence="3" id="KW-0963">Cytoplasm</keyword>
<keyword evidence="9" id="KW-1185">Reference proteome</keyword>
<feature type="domain" description="Enkurin" evidence="7">
    <location>
        <begin position="425"/>
        <end position="517"/>
    </location>
</feature>
<evidence type="ECO:0000256" key="5">
    <source>
        <dbReference type="ARBA" id="ARBA00023273"/>
    </source>
</evidence>
<evidence type="ECO:0000256" key="6">
    <source>
        <dbReference type="SAM" id="MobiDB-lite"/>
    </source>
</evidence>
<dbReference type="GO" id="GO:0005929">
    <property type="term" value="C:cilium"/>
    <property type="evidence" value="ECO:0007669"/>
    <property type="project" value="UniProtKB-SubCell"/>
</dbReference>
<feature type="compositionally biased region" description="Low complexity" evidence="6">
    <location>
        <begin position="117"/>
        <end position="130"/>
    </location>
</feature>
<feature type="region of interest" description="Disordered" evidence="6">
    <location>
        <begin position="101"/>
        <end position="136"/>
    </location>
</feature>
<feature type="region of interest" description="Disordered" evidence="6">
    <location>
        <begin position="292"/>
        <end position="377"/>
    </location>
</feature>
<evidence type="ECO:0000256" key="2">
    <source>
        <dbReference type="ARBA" id="ARBA00004245"/>
    </source>
</evidence>
<dbReference type="PROSITE" id="PS51665">
    <property type="entry name" value="ENKURIN"/>
    <property type="match status" value="1"/>
</dbReference>
<dbReference type="GO" id="GO:0005881">
    <property type="term" value="C:cytoplasmic microtubule"/>
    <property type="evidence" value="ECO:0007669"/>
    <property type="project" value="TreeGrafter"/>
</dbReference>
<reference evidence="8 9" key="1">
    <citation type="submission" date="2015-12" db="EMBL/GenBank/DDBJ databases">
        <title>The genome of Folsomia candida.</title>
        <authorList>
            <person name="Faddeeva A."/>
            <person name="Derks M.F."/>
            <person name="Anvar Y."/>
            <person name="Smit S."/>
            <person name="Van Straalen N."/>
            <person name="Roelofs D."/>
        </authorList>
    </citation>
    <scope>NUCLEOTIDE SEQUENCE [LARGE SCALE GENOMIC DNA]</scope>
    <source>
        <strain evidence="8 9">VU population</strain>
        <tissue evidence="8">Whole body</tissue>
    </source>
</reference>
<dbReference type="InterPro" id="IPR027012">
    <property type="entry name" value="Enkurin_dom"/>
</dbReference>
<evidence type="ECO:0000256" key="3">
    <source>
        <dbReference type="ARBA" id="ARBA00022490"/>
    </source>
</evidence>
<dbReference type="Pfam" id="PF13864">
    <property type="entry name" value="Enkurin"/>
    <property type="match status" value="1"/>
</dbReference>
<dbReference type="PANTHER" id="PTHR21490:SF2">
    <property type="entry name" value="ENKURIN DOMAIN-CONTAINING PROTEIN 1"/>
    <property type="match status" value="1"/>
</dbReference>
<keyword evidence="5" id="KW-0966">Cell projection</keyword>
<dbReference type="PANTHER" id="PTHR21490">
    <property type="entry name" value="ENKURIN-RELATED"/>
    <property type="match status" value="1"/>
</dbReference>
<gene>
    <name evidence="8" type="ORF">Fcan01_13901</name>
</gene>
<comment type="subcellular location">
    <subcellularLocation>
        <location evidence="1">Cell projection</location>
        <location evidence="1">Cilium</location>
    </subcellularLocation>
    <subcellularLocation>
        <location evidence="2">Cytoplasm</location>
        <location evidence="2">Cytoskeleton</location>
    </subcellularLocation>
</comment>
<sequence length="520" mass="58859">MSYARKTSPPPMWSKASSQVPEKNHMTENYRRMKTIAADGQRKRFEPLKARFVPGVTKNDRYAHVPSKVGAFLKGGQSLIPPQRSFSDELANRRVQQGQKFVVNGGGPRNRSTPLPQHGQQQYHQQNGNGIAHGPAVNRLSRSSIDLRSQTSQSGFNHPLQRQGSISASGDGFHEFPSVQILQPNPPDESIYKWKFNDEDELVRNGGGGANFHSSQHSLPPQAHQPHCHRVEYLPCDGICASEETIVNNPDSARSTSSRTSRGCNTEETRIFPEAKMQQQPYHFRGMTLGAHDAQSSNDLRPNNQNFYQPPSSSNHLDRSQQTGMTSISGFTNGNHIPTNAPVSHRRYQERQGGSLQEKRANERNLYPFNGEGNGVSVADQMRSLSIRDQERHKERLLKSNSSRDVGVGGDVPHTLGTVPKYLKQRQKEWREEEVAKQEAEQNSHIPNGYVLMSEDERMDNLRQFRKSYEMLIAELNRIPITVDTMRVRTHKADIEKQLTRLEEAMKTFSRPKVWVKVDD</sequence>
<protein>
    <submittedName>
        <fullName evidence="8">Enkurin domain-containing protein 1</fullName>
    </submittedName>
</protein>
<dbReference type="InterPro" id="IPR052102">
    <property type="entry name" value="Enkurin_domain-protein"/>
</dbReference>
<name>A0A226E319_FOLCA</name>
<feature type="compositionally biased region" description="Polar residues" evidence="6">
    <location>
        <begin position="294"/>
        <end position="342"/>
    </location>
</feature>
<dbReference type="OMA" id="CHRVEYL"/>
<accession>A0A226E319</accession>
<dbReference type="AlphaFoldDB" id="A0A226E319"/>
<evidence type="ECO:0000313" key="8">
    <source>
        <dbReference type="EMBL" id="OXA51367.1"/>
    </source>
</evidence>
<dbReference type="STRING" id="158441.A0A226E319"/>
<dbReference type="EMBL" id="LNIX01000007">
    <property type="protein sequence ID" value="OXA51367.1"/>
    <property type="molecule type" value="Genomic_DNA"/>
</dbReference>